<dbReference type="GO" id="GO:0005524">
    <property type="term" value="F:ATP binding"/>
    <property type="evidence" value="ECO:0007669"/>
    <property type="project" value="UniProtKB-KW"/>
</dbReference>
<proteinExistence type="inferred from homology"/>
<evidence type="ECO:0000256" key="4">
    <source>
        <dbReference type="ARBA" id="ARBA00022990"/>
    </source>
</evidence>
<name>A0A9W6BT56_9CHLO</name>
<dbReference type="EMBL" id="BRXU01000020">
    <property type="protein sequence ID" value="GLC57767.1"/>
    <property type="molecule type" value="Genomic_DNA"/>
</dbReference>
<protein>
    <recommendedName>
        <fullName evidence="6">ABC transporter domain-containing protein</fullName>
    </recommendedName>
</protein>
<dbReference type="InterPro" id="IPR017871">
    <property type="entry name" value="ABC_transporter-like_CS"/>
</dbReference>
<keyword evidence="2" id="KW-0547">Nucleotide-binding</keyword>
<dbReference type="Pfam" id="PF26051">
    <property type="entry name" value="PWI_ABCF3"/>
    <property type="match status" value="1"/>
</dbReference>
<dbReference type="Proteomes" id="UP001165080">
    <property type="component" value="Unassembled WGS sequence"/>
</dbReference>
<dbReference type="InterPro" id="IPR027417">
    <property type="entry name" value="P-loop_NTPase"/>
</dbReference>
<dbReference type="InterPro" id="IPR050611">
    <property type="entry name" value="ABCF"/>
</dbReference>
<dbReference type="Gene3D" id="3.40.50.300">
    <property type="entry name" value="P-loop containing nucleotide triphosphate hydrolases"/>
    <property type="match status" value="2"/>
</dbReference>
<dbReference type="InterPro" id="IPR003439">
    <property type="entry name" value="ABC_transporter-like_ATP-bd"/>
</dbReference>
<dbReference type="InterPro" id="IPR058770">
    <property type="entry name" value="PWI_ABCF3"/>
</dbReference>
<evidence type="ECO:0000256" key="5">
    <source>
        <dbReference type="ARBA" id="ARBA00061344"/>
    </source>
</evidence>
<keyword evidence="4" id="KW-0007">Acetylation</keyword>
<dbReference type="PROSITE" id="PS00211">
    <property type="entry name" value="ABC_TRANSPORTER_1"/>
    <property type="match status" value="2"/>
</dbReference>
<dbReference type="InterPro" id="IPR032781">
    <property type="entry name" value="ABC_tran_Xtn"/>
</dbReference>
<dbReference type="CDD" id="cd03221">
    <property type="entry name" value="ABCF_EF-3"/>
    <property type="match status" value="2"/>
</dbReference>
<dbReference type="GO" id="GO:0016887">
    <property type="term" value="F:ATP hydrolysis activity"/>
    <property type="evidence" value="ECO:0007669"/>
    <property type="project" value="InterPro"/>
</dbReference>
<feature type="domain" description="ABC transporter" evidence="6">
    <location>
        <begin position="184"/>
        <end position="473"/>
    </location>
</feature>
<comment type="caution">
    <text evidence="7">The sequence shown here is derived from an EMBL/GenBank/DDBJ whole genome shotgun (WGS) entry which is preliminary data.</text>
</comment>
<dbReference type="PANTHER" id="PTHR19211">
    <property type="entry name" value="ATP-BINDING TRANSPORT PROTEIN-RELATED"/>
    <property type="match status" value="1"/>
</dbReference>
<sequence>MSTHDATIIKNVVNGLFEGKGDQTILDYICGVLEDEHFEFGEQGEEAFEAIGPFLLDGHCVSSEDEAREACRVLAEKLSLRAATMAPTVRALETGPVQLSKADTRAVLYKEESYRHLIQTPFGDEAKPAPLSEKDKAKLDKRAAKEEEAQRKVLAAHQARAAHSLKGDVPIIIRNKGGGGARDVLLENFSLSNGGKELVTDATVMLAFGRRYGLIGRNGTGKTTLLRALASHEIKGIPANCQVLHVEQEVVGDDTPVIEAVLACDAERTALLQEEAELLKALNREKKEGGAAAGAAAVATAATAAADGAKADSSGAGAAAGAAAAVSVDEAAMSSRLVAVYQRLQEIDADGAEARAASILAGLSFDSDMMRRPTRTFSGGWRMRVALARALFVEPDLLLLDEPTNHLDLHAVLWLEDYLVKWPKTLLVVSHAREFLNVVATDILHLHSQKIITYKGNYSVFERTMTERLRNARKAAEAQEAKRKHVQQFIDRFRYNANRAALVQSRIKALERMAEVEVMEEDPEYVFSFPEPEGAAAPPIIGFNDVSFGYPGGPTLFKDLNFGLDLESRFAIVGPNGIGKSTLLNLISGKLQPTQGSITRNTRVRLATFSQHHVDGLDLALTPLQVLARTFPDAKEPELRGHLSSFGVPATLAGQAMYTLSGGQKSRVAFAKMTFTKPHILLLDEPSNHLDIDAVNALIQGLATFKGGVLMVSHDQFLIESTVDELWMCEEGRVTPFHGTFEEYKARLRAMNKGSA</sequence>
<evidence type="ECO:0000313" key="7">
    <source>
        <dbReference type="EMBL" id="GLC57767.1"/>
    </source>
</evidence>
<gene>
    <name evidence="7" type="primary">PLEST009108</name>
    <name evidence="7" type="ORF">PLESTB_001264600</name>
</gene>
<feature type="domain" description="ABC transporter" evidence="6">
    <location>
        <begin position="541"/>
        <end position="756"/>
    </location>
</feature>
<dbReference type="Pfam" id="PF00005">
    <property type="entry name" value="ABC_tran"/>
    <property type="match status" value="2"/>
</dbReference>
<dbReference type="PROSITE" id="PS50893">
    <property type="entry name" value="ABC_TRANSPORTER_2"/>
    <property type="match status" value="2"/>
</dbReference>
<dbReference type="Pfam" id="PF12848">
    <property type="entry name" value="ABC_tran_Xtn"/>
    <property type="match status" value="1"/>
</dbReference>
<evidence type="ECO:0000313" key="8">
    <source>
        <dbReference type="Proteomes" id="UP001165080"/>
    </source>
</evidence>
<keyword evidence="8" id="KW-1185">Reference proteome</keyword>
<evidence type="ECO:0000256" key="1">
    <source>
        <dbReference type="ARBA" id="ARBA00022737"/>
    </source>
</evidence>
<dbReference type="AlphaFoldDB" id="A0A9W6BT56"/>
<evidence type="ECO:0000256" key="2">
    <source>
        <dbReference type="ARBA" id="ARBA00022741"/>
    </source>
</evidence>
<keyword evidence="1" id="KW-0677">Repeat</keyword>
<accession>A0A9W6BT56</accession>
<dbReference type="PANTHER" id="PTHR19211:SF117">
    <property type="entry name" value="ATP-BINDING CASSETTE SUB-FAMILY F MEMBER 3"/>
    <property type="match status" value="1"/>
</dbReference>
<organism evidence="7 8">
    <name type="scientific">Pleodorina starrii</name>
    <dbReference type="NCBI Taxonomy" id="330485"/>
    <lineage>
        <taxon>Eukaryota</taxon>
        <taxon>Viridiplantae</taxon>
        <taxon>Chlorophyta</taxon>
        <taxon>core chlorophytes</taxon>
        <taxon>Chlorophyceae</taxon>
        <taxon>CS clade</taxon>
        <taxon>Chlamydomonadales</taxon>
        <taxon>Volvocaceae</taxon>
        <taxon>Pleodorina</taxon>
    </lineage>
</organism>
<dbReference type="SUPFAM" id="SSF52540">
    <property type="entry name" value="P-loop containing nucleoside triphosphate hydrolases"/>
    <property type="match status" value="2"/>
</dbReference>
<dbReference type="SMART" id="SM00382">
    <property type="entry name" value="AAA"/>
    <property type="match status" value="2"/>
</dbReference>
<comment type="similarity">
    <text evidence="5">Belongs to the ABC transporter superfamily. ABCF family. EF3 (TC 3.A.1.121) subfamily.</text>
</comment>
<reference evidence="7 8" key="1">
    <citation type="journal article" date="2023" name="Commun. Biol.">
        <title>Reorganization of the ancestral sex-determining regions during the evolution of trioecy in Pleodorina starrii.</title>
        <authorList>
            <person name="Takahashi K."/>
            <person name="Suzuki S."/>
            <person name="Kawai-Toyooka H."/>
            <person name="Yamamoto K."/>
            <person name="Hamaji T."/>
            <person name="Ootsuki R."/>
            <person name="Yamaguchi H."/>
            <person name="Kawachi M."/>
            <person name="Higashiyama T."/>
            <person name="Nozaki H."/>
        </authorList>
    </citation>
    <scope>NUCLEOTIDE SEQUENCE [LARGE SCALE GENOMIC DNA]</scope>
    <source>
        <strain evidence="7 8">NIES-4479</strain>
    </source>
</reference>
<dbReference type="OrthoDB" id="2110130at2759"/>
<evidence type="ECO:0000256" key="3">
    <source>
        <dbReference type="ARBA" id="ARBA00022840"/>
    </source>
</evidence>
<evidence type="ECO:0000259" key="6">
    <source>
        <dbReference type="PROSITE" id="PS50893"/>
    </source>
</evidence>
<keyword evidence="3" id="KW-0067">ATP-binding</keyword>
<dbReference type="InterPro" id="IPR003593">
    <property type="entry name" value="AAA+_ATPase"/>
</dbReference>
<dbReference type="FunFam" id="3.40.50.300:FF:000104">
    <property type="entry name" value="ATP-binding cassette sub-family F member 3"/>
    <property type="match status" value="1"/>
</dbReference>